<proteinExistence type="predicted"/>
<evidence type="ECO:0000313" key="2">
    <source>
        <dbReference type="EMBL" id="QBJ06300.1"/>
    </source>
</evidence>
<keyword evidence="1" id="KW-0812">Transmembrane</keyword>
<sequence length="44" mass="5167">MNIGLGQIIFIVLICFILFGDINNMLINLNTFFQKFKHFLNGYK</sequence>
<dbReference type="GeneID" id="39703302"/>
<accession>A0A481WAS0</accession>
<dbReference type="EMBL" id="MH844545">
    <property type="protein sequence ID" value="QBJ06300.1"/>
    <property type="molecule type" value="Genomic_DNA"/>
</dbReference>
<gene>
    <name evidence="2" type="primary">tatA</name>
</gene>
<organism evidence="2">
    <name type="scientific">Guillardia theta</name>
    <name type="common">Cryptophyte</name>
    <name type="synonym">Cryptomonas phi</name>
    <dbReference type="NCBI Taxonomy" id="55529"/>
    <lineage>
        <taxon>Eukaryota</taxon>
        <taxon>Cryptophyceae</taxon>
        <taxon>Pyrenomonadales</taxon>
        <taxon>Geminigeraceae</taxon>
        <taxon>Guillardia</taxon>
    </lineage>
</organism>
<protein>
    <submittedName>
        <fullName evidence="2">Sec-independent protein translocase component tatA/E</fullName>
    </submittedName>
</protein>
<keyword evidence="1" id="KW-1133">Transmembrane helix</keyword>
<reference evidence="2" key="1">
    <citation type="journal article" date="2018" name="Mitochondrial DNA Part B Resour">
        <title>The complete mitochondrial genome of a transitional form in secondary endosymbiotic Cryptophyte algae Guillardia theta strain CCMP2712.</title>
        <authorList>
            <person name="Suo F."/>
            <person name="Ma Y."/>
            <person name="Manzilamu Z."/>
            <person name="Huang L."/>
        </authorList>
    </citation>
    <scope>NUCLEOTIDE SEQUENCE</scope>
</reference>
<name>A0A481WAS0_GUITH</name>
<feature type="transmembrane region" description="Helical" evidence="1">
    <location>
        <begin position="6"/>
        <end position="27"/>
    </location>
</feature>
<evidence type="ECO:0000256" key="1">
    <source>
        <dbReference type="SAM" id="Phobius"/>
    </source>
</evidence>
<keyword evidence="2" id="KW-0496">Mitochondrion</keyword>
<dbReference type="RefSeq" id="YP_009577927.1">
    <property type="nucleotide sequence ID" value="NC_041490.1"/>
</dbReference>
<keyword evidence="1" id="KW-0472">Membrane</keyword>
<geneLocation type="mitochondrion" evidence="2"/>
<dbReference type="AlphaFoldDB" id="A0A481WAS0"/>
<reference evidence="2" key="2">
    <citation type="submission" date="2018-09" db="EMBL/GenBank/DDBJ databases">
        <authorList>
            <person name="Suo F.Y."/>
            <person name="Ma Y.F."/>
            <person name="Huang L.D."/>
        </authorList>
    </citation>
    <scope>NUCLEOTIDE SEQUENCE</scope>
</reference>